<accession>A0A0C9XLF0</accession>
<dbReference type="Pfam" id="PF22936">
    <property type="entry name" value="Pol_BBD"/>
    <property type="match status" value="1"/>
</dbReference>
<feature type="region of interest" description="Disordered" evidence="1">
    <location>
        <begin position="1"/>
        <end position="43"/>
    </location>
</feature>
<evidence type="ECO:0000313" key="3">
    <source>
        <dbReference type="EMBL" id="KIK13150.1"/>
    </source>
</evidence>
<keyword evidence="4" id="KW-1185">Reference proteome</keyword>
<dbReference type="EMBL" id="KN834017">
    <property type="protein sequence ID" value="KIK13150.1"/>
    <property type="molecule type" value="Genomic_DNA"/>
</dbReference>
<dbReference type="HOGENOM" id="CLU_048314_0_0_1"/>
<dbReference type="OrthoDB" id="2688793at2759"/>
<dbReference type="AlphaFoldDB" id="A0A0C9XLF0"/>
<dbReference type="STRING" id="765257.A0A0C9XLF0"/>
<organism evidence="3 4">
    <name type="scientific">Pisolithus microcarpus 441</name>
    <dbReference type="NCBI Taxonomy" id="765257"/>
    <lineage>
        <taxon>Eukaryota</taxon>
        <taxon>Fungi</taxon>
        <taxon>Dikarya</taxon>
        <taxon>Basidiomycota</taxon>
        <taxon>Agaricomycotina</taxon>
        <taxon>Agaricomycetes</taxon>
        <taxon>Agaricomycetidae</taxon>
        <taxon>Boletales</taxon>
        <taxon>Sclerodermatineae</taxon>
        <taxon>Pisolithaceae</taxon>
        <taxon>Pisolithus</taxon>
    </lineage>
</organism>
<protein>
    <recommendedName>
        <fullName evidence="2">Retrovirus-related Pol polyprotein from transposon TNT 1-94-like beta-barrel domain-containing protein</fullName>
    </recommendedName>
</protein>
<gene>
    <name evidence="3" type="ORF">PISMIDRAFT_119457</name>
</gene>
<dbReference type="Proteomes" id="UP000054018">
    <property type="component" value="Unassembled WGS sequence"/>
</dbReference>
<evidence type="ECO:0000256" key="1">
    <source>
        <dbReference type="SAM" id="MobiDB-lite"/>
    </source>
</evidence>
<dbReference type="InterPro" id="IPR054722">
    <property type="entry name" value="PolX-like_BBD"/>
</dbReference>
<sequence length="271" mass="28823">MINESSTPGPGSEYANAVVPGKRGEVNPVTGLRKTRNNPSSTPCTTPICVGRKRTDHDWDNCFQPGGGAGQAPWQRGKTAMTGQVAATAAAPMASVQSAAEGNTKSTPGIPLAATAISCLLTDTFFRDLSCALVEEISDEAGPSESLSLTSLVTSESSTILDSGTTTHLIRDPSFFWTFTHDSSVSMKTANQGSLDTKGYRDCVAILKLGGRRIHLRLQHCLYAPNAVVNLLSVGRMVERGWDVRFRGGPSQCELAHKEVVLGSVDMRAQL</sequence>
<evidence type="ECO:0000313" key="4">
    <source>
        <dbReference type="Proteomes" id="UP000054018"/>
    </source>
</evidence>
<feature type="non-terminal residue" evidence="3">
    <location>
        <position position="271"/>
    </location>
</feature>
<reference evidence="3 4" key="1">
    <citation type="submission" date="2014-04" db="EMBL/GenBank/DDBJ databases">
        <authorList>
            <consortium name="DOE Joint Genome Institute"/>
            <person name="Kuo A."/>
            <person name="Kohler A."/>
            <person name="Costa M.D."/>
            <person name="Nagy L.G."/>
            <person name="Floudas D."/>
            <person name="Copeland A."/>
            <person name="Barry K.W."/>
            <person name="Cichocki N."/>
            <person name="Veneault-Fourrey C."/>
            <person name="LaButti K."/>
            <person name="Lindquist E.A."/>
            <person name="Lipzen A."/>
            <person name="Lundell T."/>
            <person name="Morin E."/>
            <person name="Murat C."/>
            <person name="Sun H."/>
            <person name="Tunlid A."/>
            <person name="Henrissat B."/>
            <person name="Grigoriev I.V."/>
            <person name="Hibbett D.S."/>
            <person name="Martin F."/>
            <person name="Nordberg H.P."/>
            <person name="Cantor M.N."/>
            <person name="Hua S.X."/>
        </authorList>
    </citation>
    <scope>NUCLEOTIDE SEQUENCE [LARGE SCALE GENOMIC DNA]</scope>
    <source>
        <strain evidence="3 4">441</strain>
    </source>
</reference>
<reference evidence="4" key="2">
    <citation type="submission" date="2015-01" db="EMBL/GenBank/DDBJ databases">
        <title>Evolutionary Origins and Diversification of the Mycorrhizal Mutualists.</title>
        <authorList>
            <consortium name="DOE Joint Genome Institute"/>
            <consortium name="Mycorrhizal Genomics Consortium"/>
            <person name="Kohler A."/>
            <person name="Kuo A."/>
            <person name="Nagy L.G."/>
            <person name="Floudas D."/>
            <person name="Copeland A."/>
            <person name="Barry K.W."/>
            <person name="Cichocki N."/>
            <person name="Veneault-Fourrey C."/>
            <person name="LaButti K."/>
            <person name="Lindquist E.A."/>
            <person name="Lipzen A."/>
            <person name="Lundell T."/>
            <person name="Morin E."/>
            <person name="Murat C."/>
            <person name="Riley R."/>
            <person name="Ohm R."/>
            <person name="Sun H."/>
            <person name="Tunlid A."/>
            <person name="Henrissat B."/>
            <person name="Grigoriev I.V."/>
            <person name="Hibbett D.S."/>
            <person name="Martin F."/>
        </authorList>
    </citation>
    <scope>NUCLEOTIDE SEQUENCE [LARGE SCALE GENOMIC DNA]</scope>
    <source>
        <strain evidence="4">441</strain>
    </source>
</reference>
<name>A0A0C9XLF0_9AGAM</name>
<evidence type="ECO:0000259" key="2">
    <source>
        <dbReference type="Pfam" id="PF22936"/>
    </source>
</evidence>
<proteinExistence type="predicted"/>
<feature type="domain" description="Retrovirus-related Pol polyprotein from transposon TNT 1-94-like beta-barrel" evidence="2">
    <location>
        <begin position="160"/>
        <end position="241"/>
    </location>
</feature>